<name>Q5DAF2_SCHJA</name>
<feature type="binding site" evidence="1">
    <location>
        <position position="123"/>
    </location>
    <ligand>
        <name>Zn(2+)</name>
        <dbReference type="ChEBI" id="CHEBI:29105"/>
    </ligand>
</feature>
<sequence>MFAYSRINVIRSLSLIKSYAGFCYSRPFATKSDVGDSLEKCVVSDFPLLTEAVNTKNFELVSKIVTEQDPFEVRRIRIPTNNSRKSPNLIPSQSGRRMVGCICEPEADSINWLELEKGDPVQCYCGYRFQIVDFEDYFNIANQ</sequence>
<dbReference type="Gene3D" id="2.60.11.10">
    <property type="entry name" value="Cytochrome c oxidase, subunit Vb"/>
    <property type="match status" value="1"/>
</dbReference>
<dbReference type="GO" id="GO:0005740">
    <property type="term" value="C:mitochondrial envelope"/>
    <property type="evidence" value="ECO:0007669"/>
    <property type="project" value="InterPro"/>
</dbReference>
<proteinExistence type="evidence at transcript level"/>
<feature type="binding site" evidence="1">
    <location>
        <position position="125"/>
    </location>
    <ligand>
        <name>Zn(2+)</name>
        <dbReference type="ChEBI" id="CHEBI:29105"/>
    </ligand>
</feature>
<reference evidence="2" key="2">
    <citation type="journal article" date="2006" name="PLoS Pathog.">
        <title>New perspectives on host-parasite interplay by comparative transcriptomic and proteomic analyses of Schistosoma japonicum.</title>
        <authorList>
            <person name="Liu F."/>
            <person name="Lu J."/>
            <person name="Hu W."/>
            <person name="Wang S.Y."/>
            <person name="Cui S.J."/>
            <person name="Chi M."/>
            <person name="Yan Q."/>
            <person name="Wang X.R."/>
            <person name="Song H.D."/>
            <person name="Xu X.N."/>
            <person name="Wang J.J."/>
            <person name="Zhang X.L."/>
            <person name="Zhang X."/>
            <person name="Wang Z.Q."/>
            <person name="Xue C.L."/>
            <person name="Brindley P.J."/>
            <person name="McManus D.P."/>
            <person name="Yang P.Y."/>
            <person name="Feng Z."/>
            <person name="Chen Z."/>
            <person name="Han Z.G."/>
        </authorList>
    </citation>
    <scope>NUCLEOTIDE SEQUENCE</scope>
</reference>
<organism evidence="2">
    <name type="scientific">Schistosoma japonicum</name>
    <name type="common">Blood fluke</name>
    <dbReference type="NCBI Taxonomy" id="6182"/>
    <lineage>
        <taxon>Eukaryota</taxon>
        <taxon>Metazoa</taxon>
        <taxon>Spiralia</taxon>
        <taxon>Lophotrochozoa</taxon>
        <taxon>Platyhelminthes</taxon>
        <taxon>Trematoda</taxon>
        <taxon>Digenea</taxon>
        <taxon>Strigeidida</taxon>
        <taxon>Schistosomatoidea</taxon>
        <taxon>Schistosomatidae</taxon>
        <taxon>Schistosoma</taxon>
    </lineage>
</organism>
<dbReference type="InterPro" id="IPR036972">
    <property type="entry name" value="Cyt_c_oxidase_su5b_sf"/>
</dbReference>
<accession>Q5DAF2</accession>
<feature type="binding site" evidence="1">
    <location>
        <position position="101"/>
    </location>
    <ligand>
        <name>Zn(2+)</name>
        <dbReference type="ChEBI" id="CHEBI:29105"/>
    </ligand>
</feature>
<feature type="binding site" evidence="1">
    <location>
        <position position="103"/>
    </location>
    <ligand>
        <name>Zn(2+)</name>
        <dbReference type="ChEBI" id="CHEBI:29105"/>
    </ligand>
</feature>
<protein>
    <recommendedName>
        <fullName evidence="3">Cytochrome c oxidase subunit 5B</fullName>
    </recommendedName>
</protein>
<dbReference type="GO" id="GO:0006123">
    <property type="term" value="P:mitochondrial electron transport, cytochrome c to oxygen"/>
    <property type="evidence" value="ECO:0007669"/>
    <property type="project" value="InterPro"/>
</dbReference>
<keyword evidence="1" id="KW-0862">Zinc</keyword>
<dbReference type="CDD" id="cd00924">
    <property type="entry name" value="Cyt_c_Oxidase_Vb"/>
    <property type="match status" value="1"/>
</dbReference>
<dbReference type="AlphaFoldDB" id="Q5DAF2"/>
<evidence type="ECO:0008006" key="3">
    <source>
        <dbReference type="Google" id="ProtNLM"/>
    </source>
</evidence>
<dbReference type="SUPFAM" id="SSF57802">
    <property type="entry name" value="Rubredoxin-like"/>
    <property type="match status" value="1"/>
</dbReference>
<dbReference type="EMBL" id="AY815472">
    <property type="protein sequence ID" value="AAW27204.1"/>
    <property type="molecule type" value="mRNA"/>
</dbReference>
<dbReference type="InterPro" id="IPR002124">
    <property type="entry name" value="Cyt_c_oxidase_su5b"/>
</dbReference>
<evidence type="ECO:0000313" key="2">
    <source>
        <dbReference type="EMBL" id="AAW27204.1"/>
    </source>
</evidence>
<dbReference type="GO" id="GO:0046872">
    <property type="term" value="F:metal ion binding"/>
    <property type="evidence" value="ECO:0007669"/>
    <property type="project" value="UniProtKB-KW"/>
</dbReference>
<reference evidence="2" key="1">
    <citation type="submission" date="2004-11" db="EMBL/GenBank/DDBJ databases">
        <title>The full-length cDNA sequences of Schistosoma japonicum genes.</title>
        <authorList>
            <person name="Han Z."/>
        </authorList>
    </citation>
    <scope>NUCLEOTIDE SEQUENCE</scope>
</reference>
<keyword evidence="1" id="KW-0479">Metal-binding</keyword>
<dbReference type="PROSITE" id="PS51359">
    <property type="entry name" value="COX5B_2"/>
    <property type="match status" value="1"/>
</dbReference>
<evidence type="ECO:0000256" key="1">
    <source>
        <dbReference type="PIRSR" id="PIRSR602124-1"/>
    </source>
</evidence>
<dbReference type="GO" id="GO:0045277">
    <property type="term" value="C:respiratory chain complex IV"/>
    <property type="evidence" value="ECO:0007669"/>
    <property type="project" value="InterPro"/>
</dbReference>